<evidence type="ECO:0000259" key="1">
    <source>
        <dbReference type="Pfam" id="PF19054"/>
    </source>
</evidence>
<dbReference type="Proteomes" id="UP000662939">
    <property type="component" value="Chromosome"/>
</dbReference>
<dbReference type="EMBL" id="CP070496">
    <property type="protein sequence ID" value="QSB06258.1"/>
    <property type="molecule type" value="Genomic_DNA"/>
</dbReference>
<evidence type="ECO:0000313" key="2">
    <source>
        <dbReference type="EMBL" id="QSB06258.1"/>
    </source>
</evidence>
<feature type="domain" description="DUF5753" evidence="1">
    <location>
        <begin position="84"/>
        <end position="247"/>
    </location>
</feature>
<sequence>MRGETPGQVAQAALDQHRNTIVRIESGAQGVKKHQLDAICEHLGITGVERSYLHTLRVRSNERGWWEPYFDAGSGSVVNPAFPMFLETEQVAEHIRVLESELIPGLLQTPEYLAALQAAQAHVPEDVLASIRDLRSRRQQLMYSRAELPHMEFIVGPGAIRYLHLLDPEVRDSQVRRLLELAENPKVNISVPKGLHPGAGHGFNILDADGGTFLFLDALDGCRYVENSPVVSLHKEVFAATQAMTVTIEEYLYDS</sequence>
<organism evidence="2 3">
    <name type="scientific">Natronoglycomyces albus</name>
    <dbReference type="NCBI Taxonomy" id="2811108"/>
    <lineage>
        <taxon>Bacteria</taxon>
        <taxon>Bacillati</taxon>
        <taxon>Actinomycetota</taxon>
        <taxon>Actinomycetes</taxon>
        <taxon>Glycomycetales</taxon>
        <taxon>Glycomycetaceae</taxon>
        <taxon>Natronoglycomyces</taxon>
    </lineage>
</organism>
<evidence type="ECO:0000313" key="3">
    <source>
        <dbReference type="Proteomes" id="UP000662939"/>
    </source>
</evidence>
<dbReference type="Pfam" id="PF19054">
    <property type="entry name" value="DUF5753"/>
    <property type="match status" value="1"/>
</dbReference>
<proteinExistence type="predicted"/>
<protein>
    <recommendedName>
        <fullName evidence="1">DUF5753 domain-containing protein</fullName>
    </recommendedName>
</protein>
<keyword evidence="3" id="KW-1185">Reference proteome</keyword>
<dbReference type="KEGG" id="nav:JQS30_04945"/>
<dbReference type="AlphaFoldDB" id="A0A895XXA3"/>
<accession>A0A895XXA3</accession>
<name>A0A895XXA3_9ACTN</name>
<dbReference type="InterPro" id="IPR043917">
    <property type="entry name" value="DUF5753"/>
</dbReference>
<reference evidence="2" key="1">
    <citation type="submission" date="2021-02" db="EMBL/GenBank/DDBJ databases">
        <title>Natronoglycomyces albus gen. nov., sp. nov, a haloalkaliphilic actinobacterium from a soda solonchak soil.</title>
        <authorList>
            <person name="Sorokin D.Y."/>
            <person name="Khijniak T.V."/>
            <person name="Zakharycheva A.P."/>
            <person name="Boueva O.V."/>
            <person name="Ariskina E.V."/>
            <person name="Hahnke R.L."/>
            <person name="Bunk B."/>
            <person name="Sproer C."/>
            <person name="Schumann P."/>
            <person name="Evtushenko L.I."/>
            <person name="Kublanov I.V."/>
        </authorList>
    </citation>
    <scope>NUCLEOTIDE SEQUENCE</scope>
    <source>
        <strain evidence="2">DSM 106290</strain>
    </source>
</reference>
<gene>
    <name evidence="2" type="ORF">JQS30_04945</name>
</gene>